<reference evidence="4" key="1">
    <citation type="submission" date="2025-08" db="UniProtKB">
        <authorList>
            <consortium name="RefSeq"/>
        </authorList>
    </citation>
    <scope>IDENTIFICATION</scope>
    <source>
        <tissue evidence="4">Whole body</tissue>
    </source>
</reference>
<proteinExistence type="predicted"/>
<dbReference type="Proteomes" id="UP000504618">
    <property type="component" value="Unplaced"/>
</dbReference>
<feature type="region of interest" description="Disordered" evidence="2">
    <location>
        <begin position="76"/>
        <end position="101"/>
    </location>
</feature>
<name>A0A6J1Q2S2_9HYME</name>
<accession>A0A6J1Q2S2</accession>
<keyword evidence="1" id="KW-0175">Coiled coil</keyword>
<feature type="coiled-coil region" evidence="1">
    <location>
        <begin position="186"/>
        <end position="213"/>
    </location>
</feature>
<protein>
    <submittedName>
        <fullName evidence="4">Uncharacterized protein LOC112457559</fullName>
    </submittedName>
</protein>
<dbReference type="AlphaFoldDB" id="A0A6J1Q2S2"/>
<evidence type="ECO:0000313" key="3">
    <source>
        <dbReference type="Proteomes" id="UP000504618"/>
    </source>
</evidence>
<keyword evidence="3" id="KW-1185">Reference proteome</keyword>
<sequence>MYVRIPPTKNVREIRKVMSVRDIKKFKSQNPLNPRQLYKIKHNGDIVVGHVLCTASTKSELEAMVARKRMNIPPSQHLLSASDSFSTDTENSPKSAKRIDEDLENRKQHRLKQLKERQALCAINAQSVEEYQEHSTCNRSSSILNIEIEDSKSTVNAYKTQCDFLKDSLQKKEKIIAENAEWIAKQKDMEVTIVALEEEVQSLRRLNVELQESAILKGKEIQSFNEGNNLNVVTGNNLTVSNKHPAVGSITPDNKSVSDFNVCKINLQTFLYLQQDYV</sequence>
<evidence type="ECO:0000256" key="2">
    <source>
        <dbReference type="SAM" id="MobiDB-lite"/>
    </source>
</evidence>
<gene>
    <name evidence="4" type="primary">LOC112457559</name>
</gene>
<evidence type="ECO:0000313" key="4">
    <source>
        <dbReference type="RefSeq" id="XP_024876472.1"/>
    </source>
</evidence>
<organism evidence="3 4">
    <name type="scientific">Temnothorax curvispinosus</name>
    <dbReference type="NCBI Taxonomy" id="300111"/>
    <lineage>
        <taxon>Eukaryota</taxon>
        <taxon>Metazoa</taxon>
        <taxon>Ecdysozoa</taxon>
        <taxon>Arthropoda</taxon>
        <taxon>Hexapoda</taxon>
        <taxon>Insecta</taxon>
        <taxon>Pterygota</taxon>
        <taxon>Neoptera</taxon>
        <taxon>Endopterygota</taxon>
        <taxon>Hymenoptera</taxon>
        <taxon>Apocrita</taxon>
        <taxon>Aculeata</taxon>
        <taxon>Formicoidea</taxon>
        <taxon>Formicidae</taxon>
        <taxon>Myrmicinae</taxon>
        <taxon>Temnothorax</taxon>
    </lineage>
</organism>
<dbReference type="OrthoDB" id="7547103at2759"/>
<dbReference type="GeneID" id="112457559"/>
<dbReference type="RefSeq" id="XP_024876472.1">
    <property type="nucleotide sequence ID" value="XM_025020704.1"/>
</dbReference>
<feature type="non-terminal residue" evidence="4">
    <location>
        <position position="278"/>
    </location>
</feature>
<feature type="compositionally biased region" description="Polar residues" evidence="2">
    <location>
        <begin position="76"/>
        <end position="94"/>
    </location>
</feature>
<evidence type="ECO:0000256" key="1">
    <source>
        <dbReference type="SAM" id="Coils"/>
    </source>
</evidence>